<protein>
    <submittedName>
        <fullName evidence="1">Uncharacterized protein</fullName>
    </submittedName>
</protein>
<dbReference type="AlphaFoldDB" id="A0A1F6AI42"/>
<reference evidence="1 2" key="1">
    <citation type="journal article" date="2016" name="Nat. Commun.">
        <title>Thousands of microbial genomes shed light on interconnected biogeochemical processes in an aquifer system.</title>
        <authorList>
            <person name="Anantharaman K."/>
            <person name="Brown C.T."/>
            <person name="Hug L.A."/>
            <person name="Sharon I."/>
            <person name="Castelle C.J."/>
            <person name="Probst A.J."/>
            <person name="Thomas B.C."/>
            <person name="Singh A."/>
            <person name="Wilkins M.J."/>
            <person name="Karaoz U."/>
            <person name="Brodie E.L."/>
            <person name="Williams K.H."/>
            <person name="Hubbard S.S."/>
            <person name="Banfield J.F."/>
        </authorList>
    </citation>
    <scope>NUCLEOTIDE SEQUENCE [LARGE SCALE GENOMIC DNA]</scope>
</reference>
<accession>A0A1F6AI42</accession>
<sequence>MALPQKSETLPLTESRESQLVTRILEKGETDLFKKITELHNRYWPKELGITHDIPSQWAQNGLVFAAFQDKNLIATLACNRMSSDQFESATTYRNATDENTLNNFNDRGSILVPFAVTVSTTKIPEPPRLLSDPLEIMLHGIAEILIDNYAYSHRDYVLRFHEDPKGGLSHGAHVGKILPYSRLEDYNAMGFNITMEYQKLSPGMVIRHTEPFKPARFVIEEAMMYAVNHGISHIIAFSRPGGFRNYLLEIHQG</sequence>
<evidence type="ECO:0000313" key="1">
    <source>
        <dbReference type="EMBL" id="OGG24361.1"/>
    </source>
</evidence>
<dbReference type="Proteomes" id="UP000178759">
    <property type="component" value="Unassembled WGS sequence"/>
</dbReference>
<dbReference type="Gene3D" id="3.40.630.30">
    <property type="match status" value="1"/>
</dbReference>
<comment type="caution">
    <text evidence="1">The sequence shown here is derived from an EMBL/GenBank/DDBJ whole genome shotgun (WGS) entry which is preliminary data.</text>
</comment>
<proteinExistence type="predicted"/>
<dbReference type="EMBL" id="MFJV01000001">
    <property type="protein sequence ID" value="OGG24361.1"/>
    <property type="molecule type" value="Genomic_DNA"/>
</dbReference>
<organism evidence="1 2">
    <name type="scientific">Candidatus Gottesmanbacteria bacterium RIFCSPLOWO2_01_FULL_43_11b</name>
    <dbReference type="NCBI Taxonomy" id="1798392"/>
    <lineage>
        <taxon>Bacteria</taxon>
        <taxon>Candidatus Gottesmaniibacteriota</taxon>
    </lineage>
</organism>
<dbReference type="STRING" id="1798392.A3A79_04215"/>
<evidence type="ECO:0000313" key="2">
    <source>
        <dbReference type="Proteomes" id="UP000178759"/>
    </source>
</evidence>
<gene>
    <name evidence="1" type="ORF">A3A79_04215</name>
</gene>
<name>A0A1F6AI42_9BACT</name>